<organism evidence="1 2">
    <name type="scientific">Methylomonas defluvii</name>
    <dbReference type="NCBI Taxonomy" id="3045149"/>
    <lineage>
        <taxon>Bacteria</taxon>
        <taxon>Pseudomonadati</taxon>
        <taxon>Pseudomonadota</taxon>
        <taxon>Gammaproteobacteria</taxon>
        <taxon>Methylococcales</taxon>
        <taxon>Methylococcaceae</taxon>
        <taxon>Methylomonas</taxon>
    </lineage>
</organism>
<accession>A0ABU4UFS5</accession>
<protein>
    <submittedName>
        <fullName evidence="1">Zf-HC2 domain-containing protein</fullName>
    </submittedName>
</protein>
<proteinExistence type="predicted"/>
<dbReference type="RefSeq" id="WP_319961537.1">
    <property type="nucleotide sequence ID" value="NZ_JAXARY010000008.1"/>
</dbReference>
<dbReference type="Gene3D" id="1.10.10.1320">
    <property type="entry name" value="Anti-sigma factor, zinc-finger domain"/>
    <property type="match status" value="1"/>
</dbReference>
<dbReference type="Proteomes" id="UP001284537">
    <property type="component" value="Unassembled WGS sequence"/>
</dbReference>
<name>A0ABU4UFS5_9GAMM</name>
<dbReference type="EMBL" id="JAXARY010000008">
    <property type="protein sequence ID" value="MDX8127767.1"/>
    <property type="molecule type" value="Genomic_DNA"/>
</dbReference>
<keyword evidence="2" id="KW-1185">Reference proteome</keyword>
<gene>
    <name evidence="1" type="ORF">QLH52_10785</name>
</gene>
<dbReference type="InterPro" id="IPR041916">
    <property type="entry name" value="Anti_sigma_zinc_sf"/>
</dbReference>
<evidence type="ECO:0000313" key="1">
    <source>
        <dbReference type="EMBL" id="MDX8127767.1"/>
    </source>
</evidence>
<reference evidence="1 2" key="1">
    <citation type="submission" date="2023-11" db="EMBL/GenBank/DDBJ databases">
        <authorList>
            <person name="Ouyang M.-Y."/>
        </authorList>
    </citation>
    <scope>NUCLEOTIDE SEQUENCE [LARGE SCALE GENOMIC DNA]</scope>
    <source>
        <strain evidence="1 2">OY6</strain>
    </source>
</reference>
<comment type="caution">
    <text evidence="1">The sequence shown here is derived from an EMBL/GenBank/DDBJ whole genome shotgun (WGS) entry which is preliminary data.</text>
</comment>
<evidence type="ECO:0000313" key="2">
    <source>
        <dbReference type="Proteomes" id="UP001284537"/>
    </source>
</evidence>
<sequence>MNSQISSSTTSHSDIVLLLPWYVNQSLTVNERQQVDQHLKNCLVCRRELLTLQKLAAAVQQAADLDVAAEASFAGLRAKMQTASQLPRSKQIDIPREQLGSNNVKPFSAGRGFWRIASNTGKGLAIAASLLLVTLPAAVQYLRPANTSDYHTLSAAKPDAGTTGQIRVVFAKNLMEKDIDAALSQINGVRVDGPNSVGAYTVKITAGKPDADMAGALALLRSRQDVMLAEPILQP</sequence>